<evidence type="ECO:0000256" key="2">
    <source>
        <dbReference type="ARBA" id="ARBA00022475"/>
    </source>
</evidence>
<dbReference type="FunFam" id="3.40.50.300:FF:000042">
    <property type="entry name" value="Maltose/maltodextrin ABC transporter, ATP-binding protein"/>
    <property type="match status" value="1"/>
</dbReference>
<dbReference type="Pfam" id="PF08402">
    <property type="entry name" value="TOBE_2"/>
    <property type="match status" value="1"/>
</dbReference>
<dbReference type="AlphaFoldDB" id="A0A1G6MX56"/>
<dbReference type="OrthoDB" id="9802264at2"/>
<evidence type="ECO:0000256" key="5">
    <source>
        <dbReference type="ARBA" id="ARBA00022967"/>
    </source>
</evidence>
<dbReference type="InterPro" id="IPR003439">
    <property type="entry name" value="ABC_transporter-like_ATP-bd"/>
</dbReference>
<keyword evidence="3 7" id="KW-0547">Nucleotide-binding</keyword>
<dbReference type="NCBIfam" id="TIGR01187">
    <property type="entry name" value="potA"/>
    <property type="match status" value="1"/>
</dbReference>
<dbReference type="Proteomes" id="UP000199387">
    <property type="component" value="Unassembled WGS sequence"/>
</dbReference>
<name>A0A1G6MX56_9BACL</name>
<dbReference type="PANTHER" id="PTHR42781:SF4">
    <property type="entry name" value="SPERMIDINE_PUTRESCINE IMPORT ATP-BINDING PROTEIN POTA"/>
    <property type="match status" value="1"/>
</dbReference>
<dbReference type="PROSITE" id="PS50893">
    <property type="entry name" value="ABC_TRANSPORTER_2"/>
    <property type="match status" value="1"/>
</dbReference>
<proteinExistence type="inferred from homology"/>
<dbReference type="STRING" id="1236220.SAMN04488112_11129"/>
<dbReference type="InterPro" id="IPR050093">
    <property type="entry name" value="ABC_SmlMolc_Importer"/>
</dbReference>
<dbReference type="SUPFAM" id="SSF50331">
    <property type="entry name" value="MOP-like"/>
    <property type="match status" value="1"/>
</dbReference>
<dbReference type="RefSeq" id="WP_091570157.1">
    <property type="nucleotide sequence ID" value="NZ_FMZA01000011.1"/>
</dbReference>
<gene>
    <name evidence="7" type="primary">potA</name>
    <name evidence="9" type="ORF">SAMN04488112_11129</name>
</gene>
<evidence type="ECO:0000256" key="3">
    <source>
        <dbReference type="ARBA" id="ARBA00022741"/>
    </source>
</evidence>
<dbReference type="SUPFAM" id="SSF52540">
    <property type="entry name" value="P-loop containing nucleoside triphosphate hydrolases"/>
    <property type="match status" value="1"/>
</dbReference>
<comment type="function">
    <text evidence="7">Part of the ABC transporter complex PotABCD involved in spermidine/putrescine import. Responsible for energy coupling to the transport system.</text>
</comment>
<comment type="subunit">
    <text evidence="7">The complex is composed of two ATP-binding proteins (PotA), two transmembrane proteins (PotB and PotC) and a solute-binding protein (PotD).</text>
</comment>
<keyword evidence="2 7" id="KW-1003">Cell membrane</keyword>
<dbReference type="InterPro" id="IPR008995">
    <property type="entry name" value="Mo/tungstate-bd_C_term_dom"/>
</dbReference>
<dbReference type="GO" id="GO:0043190">
    <property type="term" value="C:ATP-binding cassette (ABC) transporter complex"/>
    <property type="evidence" value="ECO:0007669"/>
    <property type="project" value="InterPro"/>
</dbReference>
<dbReference type="EMBL" id="FMZA01000011">
    <property type="protein sequence ID" value="SDC60031.1"/>
    <property type="molecule type" value="Genomic_DNA"/>
</dbReference>
<protein>
    <recommendedName>
        <fullName evidence="7">Spermidine/putrescine import ATP-binding protein PotA</fullName>
        <ecNumber evidence="7">7.6.2.11</ecNumber>
    </recommendedName>
</protein>
<keyword evidence="4 7" id="KW-0067">ATP-binding</keyword>
<dbReference type="InterPro" id="IPR003593">
    <property type="entry name" value="AAA+_ATPase"/>
</dbReference>
<dbReference type="InterPro" id="IPR012340">
    <property type="entry name" value="NA-bd_OB-fold"/>
</dbReference>
<dbReference type="Gene3D" id="2.40.50.100">
    <property type="match status" value="1"/>
</dbReference>
<evidence type="ECO:0000313" key="10">
    <source>
        <dbReference type="Proteomes" id="UP000199387"/>
    </source>
</evidence>
<evidence type="ECO:0000313" key="9">
    <source>
        <dbReference type="EMBL" id="SDC60031.1"/>
    </source>
</evidence>
<dbReference type="Gene3D" id="2.40.50.140">
    <property type="entry name" value="Nucleic acid-binding proteins"/>
    <property type="match status" value="1"/>
</dbReference>
<keyword evidence="5 7" id="KW-1278">Translocase</keyword>
<comment type="catalytic activity">
    <reaction evidence="7">
        <text>ATP + H2O + polyamine-[polyamine-binding protein]Side 1 = ADP + phosphate + polyamineSide 2 + [polyamine-binding protein]Side 1.</text>
        <dbReference type="EC" id="7.6.2.11"/>
    </reaction>
</comment>
<dbReference type="Pfam" id="PF00005">
    <property type="entry name" value="ABC_tran"/>
    <property type="match status" value="1"/>
</dbReference>
<dbReference type="InterPro" id="IPR017871">
    <property type="entry name" value="ABC_transporter-like_CS"/>
</dbReference>
<dbReference type="PROSITE" id="PS00211">
    <property type="entry name" value="ABC_TRANSPORTER_1"/>
    <property type="match status" value="1"/>
</dbReference>
<evidence type="ECO:0000256" key="7">
    <source>
        <dbReference type="RuleBase" id="RU364083"/>
    </source>
</evidence>
<feature type="domain" description="ABC transporter" evidence="8">
    <location>
        <begin position="4"/>
        <end position="234"/>
    </location>
</feature>
<reference evidence="9 10" key="1">
    <citation type="submission" date="2016-10" db="EMBL/GenBank/DDBJ databases">
        <authorList>
            <person name="de Groot N.N."/>
        </authorList>
    </citation>
    <scope>NUCLEOTIDE SEQUENCE [LARGE SCALE GENOMIC DNA]</scope>
    <source>
        <strain evidence="9 10">DSM 45514</strain>
    </source>
</reference>
<dbReference type="GO" id="GO:0005524">
    <property type="term" value="F:ATP binding"/>
    <property type="evidence" value="ECO:0007669"/>
    <property type="project" value="UniProtKB-KW"/>
</dbReference>
<keyword evidence="6 7" id="KW-0472">Membrane</keyword>
<dbReference type="InterPro" id="IPR027417">
    <property type="entry name" value="P-loop_NTPase"/>
</dbReference>
<dbReference type="SMART" id="SM00382">
    <property type="entry name" value="AAA"/>
    <property type="match status" value="1"/>
</dbReference>
<dbReference type="GO" id="GO:0016887">
    <property type="term" value="F:ATP hydrolysis activity"/>
    <property type="evidence" value="ECO:0007669"/>
    <property type="project" value="InterPro"/>
</dbReference>
<dbReference type="Gene3D" id="3.40.50.300">
    <property type="entry name" value="P-loop containing nucleotide triphosphate hydrolases"/>
    <property type="match status" value="1"/>
</dbReference>
<evidence type="ECO:0000256" key="1">
    <source>
        <dbReference type="ARBA" id="ARBA00022448"/>
    </source>
</evidence>
<dbReference type="PANTHER" id="PTHR42781">
    <property type="entry name" value="SPERMIDINE/PUTRESCINE IMPORT ATP-BINDING PROTEIN POTA"/>
    <property type="match status" value="1"/>
</dbReference>
<keyword evidence="1 7" id="KW-0813">Transport</keyword>
<comment type="similarity">
    <text evidence="7">Belongs to the ABC transporter superfamily. Spermidine/putrescine importer (TC 3.A.1.11.1) family.</text>
</comment>
<dbReference type="EC" id="7.6.2.11" evidence="7"/>
<evidence type="ECO:0000256" key="4">
    <source>
        <dbReference type="ARBA" id="ARBA00022840"/>
    </source>
</evidence>
<sequence length="366" mass="41263">MSRVRLENVSKKFGTAIGVDQLNLTIEEGEFFTLLGPSGCGKTTTLRMIAGFYYPTTGRIWFDDRNVTEVPPQKRNTGMVFQNYALFPHMTVSENVAFGLEVAKVPKPEIRERVEEALQQVRLGGYGDRRIAQLSGGQQQRVALARSLVIRPGILLLDEPLSNLDARLRDEMRSEILSLQRSLGITTVYVTHDQTEALSMSDRIAVFNQGTCQQVGTPEEVYNCPRNAFVASFVGETNLFPATVEEVSAEAVRVRSMGKTFQVRHRREEAGFSAKPGDRLFLTLRPEAVDLAREEEEGSTFTANMEWVQFMGTSFHCEARLENGASLKAMFVNRPDWMGRLREGDQVRFRFPEERLQLIPEGETNV</sequence>
<organism evidence="9 10">
    <name type="scientific">Melghirimyces thermohalophilus</name>
    <dbReference type="NCBI Taxonomy" id="1236220"/>
    <lineage>
        <taxon>Bacteria</taxon>
        <taxon>Bacillati</taxon>
        <taxon>Bacillota</taxon>
        <taxon>Bacilli</taxon>
        <taxon>Bacillales</taxon>
        <taxon>Thermoactinomycetaceae</taxon>
        <taxon>Melghirimyces</taxon>
    </lineage>
</organism>
<evidence type="ECO:0000259" key="8">
    <source>
        <dbReference type="PROSITE" id="PS50893"/>
    </source>
</evidence>
<keyword evidence="10" id="KW-1185">Reference proteome</keyword>
<dbReference type="InterPro" id="IPR013611">
    <property type="entry name" value="Transp-assoc_OB_typ2"/>
</dbReference>
<dbReference type="GO" id="GO:0015417">
    <property type="term" value="F:ABC-type polyamine transporter activity"/>
    <property type="evidence" value="ECO:0007669"/>
    <property type="project" value="UniProtKB-EC"/>
</dbReference>
<dbReference type="InterPro" id="IPR005893">
    <property type="entry name" value="PotA-like"/>
</dbReference>
<evidence type="ECO:0000256" key="6">
    <source>
        <dbReference type="ARBA" id="ARBA00023136"/>
    </source>
</evidence>
<accession>A0A1G6MX56</accession>